<sequence>MLQARLAPIAAVGFRIFGYAGGLVLSRFATLSPSALSSFYPSKSLIQLYHAVSILPSLISVIIWWLMLDKSPLVLTTGLARILAAALSVYITASDSVSWHGNSAALYVGLTLLWMYILSRHNCPLQRTRGKIGAAYLVVLFLFMHFQGHYLSGGDGYATVVFLRLVQISLDIVFEILAYNDFSGVLLGVGYSKKYDV</sequence>
<feature type="transmembrane region" description="Helical" evidence="1">
    <location>
        <begin position="130"/>
        <end position="150"/>
    </location>
</feature>
<proteinExistence type="predicted"/>
<dbReference type="STRING" id="45607.A0A2T0FMA5"/>
<dbReference type="RefSeq" id="XP_024666068.1">
    <property type="nucleotide sequence ID" value="XM_024810300.1"/>
</dbReference>
<accession>A0A2T0FMA5</accession>
<evidence type="ECO:0000313" key="2">
    <source>
        <dbReference type="EMBL" id="PRT56123.1"/>
    </source>
</evidence>
<dbReference type="AlphaFoldDB" id="A0A2T0FMA5"/>
<feature type="transmembrane region" description="Helical" evidence="1">
    <location>
        <begin position="73"/>
        <end position="93"/>
    </location>
</feature>
<dbReference type="Proteomes" id="UP000238350">
    <property type="component" value="Unassembled WGS sequence"/>
</dbReference>
<keyword evidence="1" id="KW-0472">Membrane</keyword>
<keyword evidence="1" id="KW-0812">Transmembrane</keyword>
<feature type="transmembrane region" description="Helical" evidence="1">
    <location>
        <begin position="99"/>
        <end position="118"/>
    </location>
</feature>
<keyword evidence="1" id="KW-1133">Transmembrane helix</keyword>
<protein>
    <submittedName>
        <fullName evidence="2">Uncharacterized protein</fullName>
    </submittedName>
</protein>
<evidence type="ECO:0000256" key="1">
    <source>
        <dbReference type="SAM" id="Phobius"/>
    </source>
</evidence>
<evidence type="ECO:0000313" key="3">
    <source>
        <dbReference type="Proteomes" id="UP000238350"/>
    </source>
</evidence>
<name>A0A2T0FMA5_9ASCO</name>
<feature type="transmembrane region" description="Helical" evidence="1">
    <location>
        <begin position="48"/>
        <end position="66"/>
    </location>
</feature>
<dbReference type="EMBL" id="NDIQ01000022">
    <property type="protein sequence ID" value="PRT56123.1"/>
    <property type="molecule type" value="Genomic_DNA"/>
</dbReference>
<comment type="caution">
    <text evidence="2">The sequence shown here is derived from an EMBL/GenBank/DDBJ whole genome shotgun (WGS) entry which is preliminary data.</text>
</comment>
<organism evidence="2 3">
    <name type="scientific">Wickerhamiella sorbophila</name>
    <dbReference type="NCBI Taxonomy" id="45607"/>
    <lineage>
        <taxon>Eukaryota</taxon>
        <taxon>Fungi</taxon>
        <taxon>Dikarya</taxon>
        <taxon>Ascomycota</taxon>
        <taxon>Saccharomycotina</taxon>
        <taxon>Dipodascomycetes</taxon>
        <taxon>Dipodascales</taxon>
        <taxon>Trichomonascaceae</taxon>
        <taxon>Wickerhamiella</taxon>
    </lineage>
</organism>
<feature type="transmembrane region" description="Helical" evidence="1">
    <location>
        <begin position="7"/>
        <end position="28"/>
    </location>
</feature>
<dbReference type="GeneID" id="36517491"/>
<gene>
    <name evidence="2" type="ORF">B9G98_03743</name>
</gene>
<reference evidence="2 3" key="1">
    <citation type="submission" date="2017-04" db="EMBL/GenBank/DDBJ databases">
        <title>Genome sequencing of [Candida] sorbophila.</title>
        <authorList>
            <person name="Ahn J.O."/>
        </authorList>
    </citation>
    <scope>NUCLEOTIDE SEQUENCE [LARGE SCALE GENOMIC DNA]</scope>
    <source>
        <strain evidence="2 3">DS02</strain>
    </source>
</reference>
<keyword evidence="3" id="KW-1185">Reference proteome</keyword>